<evidence type="ECO:0000256" key="7">
    <source>
        <dbReference type="ARBA" id="ARBA00022989"/>
    </source>
</evidence>
<keyword evidence="7 12" id="KW-1133">Transmembrane helix</keyword>
<dbReference type="InterPro" id="IPR050567">
    <property type="entry name" value="Mitochondrial_Carrier"/>
</dbReference>
<evidence type="ECO:0000256" key="4">
    <source>
        <dbReference type="ARBA" id="ARBA00022692"/>
    </source>
</evidence>
<evidence type="ECO:0000256" key="6">
    <source>
        <dbReference type="ARBA" id="ARBA00022792"/>
    </source>
</evidence>
<dbReference type="SUPFAM" id="SSF103506">
    <property type="entry name" value="Mitochondrial carrier"/>
    <property type="match status" value="1"/>
</dbReference>
<dbReference type="GO" id="GO:1990575">
    <property type="term" value="P:mitochondrial L-ornithine transmembrane transport"/>
    <property type="evidence" value="ECO:0007669"/>
    <property type="project" value="TreeGrafter"/>
</dbReference>
<feature type="repeat" description="Solcar" evidence="10">
    <location>
        <begin position="35"/>
        <end position="124"/>
    </location>
</feature>
<feature type="transmembrane region" description="Helical" evidence="12">
    <location>
        <begin position="136"/>
        <end position="153"/>
    </location>
</feature>
<evidence type="ECO:0000313" key="13">
    <source>
        <dbReference type="EMBL" id="KAF2709988.1"/>
    </source>
</evidence>
<sequence>MLTFRSMLGSLSVYRRLLNDNFFNPRRELEEQRKLPIIGHALAGTLAGWTVSFIAGPVEHIKARLQVQYQADKSKRLYSGPIDCTKKIFRNHGFRGLYHGLSATLLFRTFFCFWWGTYDIFTRALQNNTSLSAPAVNFWAGGLSAQIFWLTSYPSDVVKQRVMTDPLGADRRFPRWRDAAKTVYRENGLRGYWRGFVPCFLRAFPANAMALVAFEAVMRALPE</sequence>
<keyword evidence="5" id="KW-0677">Repeat</keyword>
<name>A0A6G1KB02_9PLEO</name>
<dbReference type="OrthoDB" id="193856at2759"/>
<comment type="similarity">
    <text evidence="2 11">Belongs to the mitochondrial carrier (TC 2.A.29) family.</text>
</comment>
<evidence type="ECO:0000256" key="3">
    <source>
        <dbReference type="ARBA" id="ARBA00022448"/>
    </source>
</evidence>
<reference evidence="13" key="1">
    <citation type="journal article" date="2020" name="Stud. Mycol.">
        <title>101 Dothideomycetes genomes: a test case for predicting lifestyles and emergence of pathogens.</title>
        <authorList>
            <person name="Haridas S."/>
            <person name="Albert R."/>
            <person name="Binder M."/>
            <person name="Bloem J."/>
            <person name="Labutti K."/>
            <person name="Salamov A."/>
            <person name="Andreopoulos B."/>
            <person name="Baker S."/>
            <person name="Barry K."/>
            <person name="Bills G."/>
            <person name="Bluhm B."/>
            <person name="Cannon C."/>
            <person name="Castanera R."/>
            <person name="Culley D."/>
            <person name="Daum C."/>
            <person name="Ezra D."/>
            <person name="Gonzalez J."/>
            <person name="Henrissat B."/>
            <person name="Kuo A."/>
            <person name="Liang C."/>
            <person name="Lipzen A."/>
            <person name="Lutzoni F."/>
            <person name="Magnuson J."/>
            <person name="Mondo S."/>
            <person name="Nolan M."/>
            <person name="Ohm R."/>
            <person name="Pangilinan J."/>
            <person name="Park H.-J."/>
            <person name="Ramirez L."/>
            <person name="Alfaro M."/>
            <person name="Sun H."/>
            <person name="Tritt A."/>
            <person name="Yoshinaga Y."/>
            <person name="Zwiers L.-H."/>
            <person name="Turgeon B."/>
            <person name="Goodwin S."/>
            <person name="Spatafora J."/>
            <person name="Crous P."/>
            <person name="Grigoriev I."/>
        </authorList>
    </citation>
    <scope>NUCLEOTIDE SEQUENCE</scope>
    <source>
        <strain evidence="13">CBS 279.74</strain>
    </source>
</reference>
<evidence type="ECO:0000256" key="10">
    <source>
        <dbReference type="PROSITE-ProRule" id="PRU00282"/>
    </source>
</evidence>
<evidence type="ECO:0000256" key="5">
    <source>
        <dbReference type="ARBA" id="ARBA00022737"/>
    </source>
</evidence>
<keyword evidence="14" id="KW-1185">Reference proteome</keyword>
<dbReference type="PANTHER" id="PTHR45624">
    <property type="entry name" value="MITOCHONDRIAL BASIC AMINO ACIDS TRANSPORTER-RELATED"/>
    <property type="match status" value="1"/>
</dbReference>
<dbReference type="Gene3D" id="1.50.40.10">
    <property type="entry name" value="Mitochondrial carrier domain"/>
    <property type="match status" value="1"/>
</dbReference>
<dbReference type="Proteomes" id="UP000799428">
    <property type="component" value="Unassembled WGS sequence"/>
</dbReference>
<dbReference type="GO" id="GO:0031966">
    <property type="term" value="C:mitochondrial membrane"/>
    <property type="evidence" value="ECO:0007669"/>
    <property type="project" value="UniProtKB-SubCell"/>
</dbReference>
<comment type="subcellular location">
    <subcellularLocation>
        <location evidence="1">Mitochondrion membrane</location>
        <topology evidence="1">Multi-pass membrane protein</topology>
    </subcellularLocation>
</comment>
<dbReference type="PROSITE" id="PS50920">
    <property type="entry name" value="SOLCAR"/>
    <property type="match status" value="2"/>
</dbReference>
<evidence type="ECO:0000256" key="2">
    <source>
        <dbReference type="ARBA" id="ARBA00006375"/>
    </source>
</evidence>
<keyword evidence="3 11" id="KW-0813">Transport</keyword>
<dbReference type="InterPro" id="IPR018108">
    <property type="entry name" value="MCP_transmembrane"/>
</dbReference>
<evidence type="ECO:0000256" key="8">
    <source>
        <dbReference type="ARBA" id="ARBA00023128"/>
    </source>
</evidence>
<protein>
    <submittedName>
        <fullName evidence="13">Mitochondrial carrier</fullName>
    </submittedName>
</protein>
<keyword evidence="6" id="KW-0999">Mitochondrion inner membrane</keyword>
<evidence type="ECO:0000256" key="9">
    <source>
        <dbReference type="ARBA" id="ARBA00023136"/>
    </source>
</evidence>
<organism evidence="13 14">
    <name type="scientific">Pleomassaria siparia CBS 279.74</name>
    <dbReference type="NCBI Taxonomy" id="1314801"/>
    <lineage>
        <taxon>Eukaryota</taxon>
        <taxon>Fungi</taxon>
        <taxon>Dikarya</taxon>
        <taxon>Ascomycota</taxon>
        <taxon>Pezizomycotina</taxon>
        <taxon>Dothideomycetes</taxon>
        <taxon>Pleosporomycetidae</taxon>
        <taxon>Pleosporales</taxon>
        <taxon>Pleomassariaceae</taxon>
        <taxon>Pleomassaria</taxon>
    </lineage>
</organism>
<feature type="repeat" description="Solcar" evidence="10">
    <location>
        <begin position="132"/>
        <end position="220"/>
    </location>
</feature>
<evidence type="ECO:0000256" key="12">
    <source>
        <dbReference type="SAM" id="Phobius"/>
    </source>
</evidence>
<dbReference type="Pfam" id="PF00153">
    <property type="entry name" value="Mito_carr"/>
    <property type="match status" value="2"/>
</dbReference>
<accession>A0A6G1KB02</accession>
<proteinExistence type="inferred from homology"/>
<dbReference type="PANTHER" id="PTHR45624:SF57">
    <property type="entry name" value="MITOCHONDRIAL SUBSTRATE CARRIER FAMILY PROTEIN L"/>
    <property type="match status" value="1"/>
</dbReference>
<keyword evidence="8" id="KW-0496">Mitochondrion</keyword>
<evidence type="ECO:0000256" key="1">
    <source>
        <dbReference type="ARBA" id="ARBA00004225"/>
    </source>
</evidence>
<evidence type="ECO:0000313" key="14">
    <source>
        <dbReference type="Proteomes" id="UP000799428"/>
    </source>
</evidence>
<feature type="transmembrane region" description="Helical" evidence="12">
    <location>
        <begin position="96"/>
        <end position="116"/>
    </location>
</feature>
<dbReference type="InterPro" id="IPR023395">
    <property type="entry name" value="MCP_dom_sf"/>
</dbReference>
<keyword evidence="4 10" id="KW-0812">Transmembrane</keyword>
<gene>
    <name evidence="13" type="ORF">K504DRAFT_466438</name>
</gene>
<dbReference type="AlphaFoldDB" id="A0A6G1KB02"/>
<keyword evidence="9 10" id="KW-0472">Membrane</keyword>
<evidence type="ECO:0000256" key="11">
    <source>
        <dbReference type="RuleBase" id="RU000488"/>
    </source>
</evidence>
<dbReference type="EMBL" id="MU005769">
    <property type="protein sequence ID" value="KAF2709988.1"/>
    <property type="molecule type" value="Genomic_DNA"/>
</dbReference>
<dbReference type="GO" id="GO:0000064">
    <property type="term" value="F:L-ornithine transmembrane transporter activity"/>
    <property type="evidence" value="ECO:0007669"/>
    <property type="project" value="TreeGrafter"/>
</dbReference>